<comment type="similarity">
    <text evidence="2 9">Belongs to the binding-protein-dependent transport system permease family.</text>
</comment>
<evidence type="ECO:0000256" key="2">
    <source>
        <dbReference type="ARBA" id="ARBA00009306"/>
    </source>
</evidence>
<dbReference type="AlphaFoldDB" id="A0A2R4X4E6"/>
<evidence type="ECO:0000256" key="9">
    <source>
        <dbReference type="RuleBase" id="RU363032"/>
    </source>
</evidence>
<feature type="transmembrane region" description="Helical" evidence="9">
    <location>
        <begin position="7"/>
        <end position="29"/>
    </location>
</feature>
<dbReference type="PANTHER" id="PTHR30183">
    <property type="entry name" value="MOLYBDENUM TRANSPORT SYSTEM PERMEASE PROTEIN MODB"/>
    <property type="match status" value="1"/>
</dbReference>
<dbReference type="InterPro" id="IPR000515">
    <property type="entry name" value="MetI-like"/>
</dbReference>
<name>A0A2R4X4E6_9EURY</name>
<dbReference type="InterPro" id="IPR035906">
    <property type="entry name" value="MetI-like_sf"/>
</dbReference>
<dbReference type="GO" id="GO:0005886">
    <property type="term" value="C:plasma membrane"/>
    <property type="evidence" value="ECO:0007669"/>
    <property type="project" value="UniProtKB-SubCell"/>
</dbReference>
<dbReference type="PANTHER" id="PTHR30183:SF3">
    <property type="entry name" value="MOLYBDENUM TRANSPORT SYSTEM PERMEASE PROTEIN MODB"/>
    <property type="match status" value="1"/>
</dbReference>
<dbReference type="Proteomes" id="UP000244727">
    <property type="component" value="Chromosome"/>
</dbReference>
<comment type="subcellular location">
    <subcellularLocation>
        <location evidence="1 9">Cell membrane</location>
        <topology evidence="1 9">Multi-pass membrane protein</topology>
    </subcellularLocation>
</comment>
<evidence type="ECO:0000313" key="11">
    <source>
        <dbReference type="EMBL" id="AWB28665.1"/>
    </source>
</evidence>
<reference evidence="11 12" key="1">
    <citation type="submission" date="2018-04" db="EMBL/GenBank/DDBJ databases">
        <title>Halococcoides cellulosivorans gen. nov., sp. nov., an extremely halophilic cellulose-utilizing haloarchaeon from hypersaline lakes.</title>
        <authorList>
            <person name="Sorokin D.Y."/>
            <person name="Toshchakov S.V."/>
            <person name="Samarov N.I."/>
            <person name="Korzhenkov A."/>
            <person name="Kublanov I.V."/>
        </authorList>
    </citation>
    <scope>NUCLEOTIDE SEQUENCE [LARGE SCALE GENOMIC DNA]</scope>
    <source>
        <strain evidence="11 12">HArcel1</strain>
    </source>
</reference>
<evidence type="ECO:0000313" key="12">
    <source>
        <dbReference type="Proteomes" id="UP000244727"/>
    </source>
</evidence>
<feature type="transmembrane region" description="Helical" evidence="9">
    <location>
        <begin position="49"/>
        <end position="71"/>
    </location>
</feature>
<evidence type="ECO:0000256" key="8">
    <source>
        <dbReference type="ARBA" id="ARBA00023136"/>
    </source>
</evidence>
<dbReference type="Gene3D" id="1.10.3720.10">
    <property type="entry name" value="MetI-like"/>
    <property type="match status" value="1"/>
</dbReference>
<evidence type="ECO:0000256" key="1">
    <source>
        <dbReference type="ARBA" id="ARBA00004651"/>
    </source>
</evidence>
<feature type="transmembrane region" description="Helical" evidence="9">
    <location>
        <begin position="225"/>
        <end position="247"/>
    </location>
</feature>
<evidence type="ECO:0000256" key="7">
    <source>
        <dbReference type="ARBA" id="ARBA00022989"/>
    </source>
</evidence>
<dbReference type="GO" id="GO:0055085">
    <property type="term" value="P:transmembrane transport"/>
    <property type="evidence" value="ECO:0007669"/>
    <property type="project" value="InterPro"/>
</dbReference>
<feature type="transmembrane region" description="Helical" evidence="9">
    <location>
        <begin position="83"/>
        <end position="104"/>
    </location>
</feature>
<feature type="domain" description="ABC transmembrane type-1" evidence="10">
    <location>
        <begin position="45"/>
        <end position="244"/>
    </location>
</feature>
<proteinExistence type="inferred from homology"/>
<keyword evidence="3 9" id="KW-0813">Transport</keyword>
<evidence type="ECO:0000256" key="3">
    <source>
        <dbReference type="ARBA" id="ARBA00022448"/>
    </source>
</evidence>
<evidence type="ECO:0000256" key="6">
    <source>
        <dbReference type="ARBA" id="ARBA00022692"/>
    </source>
</evidence>
<evidence type="ECO:0000256" key="4">
    <source>
        <dbReference type="ARBA" id="ARBA00022475"/>
    </source>
</evidence>
<dbReference type="SUPFAM" id="SSF161098">
    <property type="entry name" value="MetI-like"/>
    <property type="match status" value="1"/>
</dbReference>
<dbReference type="KEGG" id="harc:HARCEL1_06630"/>
<sequence>MSQRSIVALLGAVLVVYLVVPLVSFLASGGPLVTELGEPATLAAVRTSLVTAPVTTLLATVFGVPLAYTLARYSFPGKRLVEALVVLPLVIPPVVGGVMLLTAVGPGTLVGRAAAAVGISITGGYAGIVLAQTFVAGPFLVVVARSGFAGVDPTLERAARSLGRGPIETALVVTLPLAKRSILAGIALTFARALGEFGATMTVAYHPHSLPTRTWVAFVSGGVEATLAPVAWLLGAGLAIVIVLQWLGGSVR</sequence>
<dbReference type="Pfam" id="PF00528">
    <property type="entry name" value="BPD_transp_1"/>
    <property type="match status" value="1"/>
</dbReference>
<keyword evidence="8 9" id="KW-0472">Membrane</keyword>
<keyword evidence="4" id="KW-1003">Cell membrane</keyword>
<keyword evidence="5" id="KW-0500">Molybdenum</keyword>
<accession>A0A2R4X4E6</accession>
<evidence type="ECO:0000256" key="5">
    <source>
        <dbReference type="ARBA" id="ARBA00022505"/>
    </source>
</evidence>
<dbReference type="EMBL" id="CP028858">
    <property type="protein sequence ID" value="AWB28665.1"/>
    <property type="molecule type" value="Genomic_DNA"/>
</dbReference>
<evidence type="ECO:0000259" key="10">
    <source>
        <dbReference type="PROSITE" id="PS50928"/>
    </source>
</evidence>
<keyword evidence="12" id="KW-1185">Reference proteome</keyword>
<feature type="transmembrane region" description="Helical" evidence="9">
    <location>
        <begin position="182"/>
        <end position="205"/>
    </location>
</feature>
<protein>
    <submittedName>
        <fullName evidence="11">Sulfate ABC transporter permease</fullName>
    </submittedName>
</protein>
<keyword evidence="6 9" id="KW-0812">Transmembrane</keyword>
<organism evidence="11 12">
    <name type="scientific">Halococcoides cellulosivorans</name>
    <dbReference type="NCBI Taxonomy" id="1679096"/>
    <lineage>
        <taxon>Archaea</taxon>
        <taxon>Methanobacteriati</taxon>
        <taxon>Methanobacteriota</taxon>
        <taxon>Stenosarchaea group</taxon>
        <taxon>Halobacteria</taxon>
        <taxon>Halobacteriales</taxon>
        <taxon>Haloarculaceae</taxon>
        <taxon>Halococcoides</taxon>
    </lineage>
</organism>
<gene>
    <name evidence="11" type="ORF">HARCEL1_06630</name>
</gene>
<feature type="transmembrane region" description="Helical" evidence="9">
    <location>
        <begin position="124"/>
        <end position="144"/>
    </location>
</feature>
<dbReference type="PROSITE" id="PS50928">
    <property type="entry name" value="ABC_TM1"/>
    <property type="match status" value="1"/>
</dbReference>
<keyword evidence="7 9" id="KW-1133">Transmembrane helix</keyword>
<dbReference type="CDD" id="cd06261">
    <property type="entry name" value="TM_PBP2"/>
    <property type="match status" value="1"/>
</dbReference>